<evidence type="ECO:0000313" key="3">
    <source>
        <dbReference type="WBParaSite" id="PgR006_g008_t01"/>
    </source>
</evidence>
<evidence type="ECO:0000256" key="1">
    <source>
        <dbReference type="SAM" id="Phobius"/>
    </source>
</evidence>
<keyword evidence="2" id="KW-1185">Reference proteome</keyword>
<organism evidence="2 3">
    <name type="scientific">Parascaris univalens</name>
    <name type="common">Nematode worm</name>
    <dbReference type="NCBI Taxonomy" id="6257"/>
    <lineage>
        <taxon>Eukaryota</taxon>
        <taxon>Metazoa</taxon>
        <taxon>Ecdysozoa</taxon>
        <taxon>Nematoda</taxon>
        <taxon>Chromadorea</taxon>
        <taxon>Rhabditida</taxon>
        <taxon>Spirurina</taxon>
        <taxon>Ascaridomorpha</taxon>
        <taxon>Ascaridoidea</taxon>
        <taxon>Ascarididae</taxon>
        <taxon>Parascaris</taxon>
    </lineage>
</organism>
<proteinExistence type="predicted"/>
<dbReference type="Proteomes" id="UP000887569">
    <property type="component" value="Unplaced"/>
</dbReference>
<name>A0A915AH52_PARUN</name>
<keyword evidence="1" id="KW-0472">Membrane</keyword>
<keyword evidence="1" id="KW-1133">Transmembrane helix</keyword>
<reference evidence="3" key="1">
    <citation type="submission" date="2022-11" db="UniProtKB">
        <authorList>
            <consortium name="WormBaseParasite"/>
        </authorList>
    </citation>
    <scope>IDENTIFICATION</scope>
</reference>
<protein>
    <submittedName>
        <fullName evidence="3">Uncharacterized protein</fullName>
    </submittedName>
</protein>
<accession>A0A915AH52</accession>
<dbReference type="AlphaFoldDB" id="A0A915AH52"/>
<dbReference type="WBParaSite" id="PgR006_g008_t01">
    <property type="protein sequence ID" value="PgR006_g008_t01"/>
    <property type="gene ID" value="PgR006_g008"/>
</dbReference>
<keyword evidence="1" id="KW-0812">Transmembrane</keyword>
<sequence length="117" mass="13341">FLRRLTIENLDDSINFPINGQKNFQKWVRFARRGMRGGWRTCSSLPVPCILACLVTLFSIISTSRSSLFEEIVAEDCAAEMYHGVAPLVGSLMAYYPFLFFANFFKMLLLICCILLT</sequence>
<feature type="transmembrane region" description="Helical" evidence="1">
    <location>
        <begin position="94"/>
        <end position="116"/>
    </location>
</feature>
<feature type="transmembrane region" description="Helical" evidence="1">
    <location>
        <begin position="42"/>
        <end position="61"/>
    </location>
</feature>
<evidence type="ECO:0000313" key="2">
    <source>
        <dbReference type="Proteomes" id="UP000887569"/>
    </source>
</evidence>